<organism evidence="2 3">
    <name type="scientific">Eumeta variegata</name>
    <name type="common">Bagworm moth</name>
    <name type="synonym">Eumeta japonica</name>
    <dbReference type="NCBI Taxonomy" id="151549"/>
    <lineage>
        <taxon>Eukaryota</taxon>
        <taxon>Metazoa</taxon>
        <taxon>Ecdysozoa</taxon>
        <taxon>Arthropoda</taxon>
        <taxon>Hexapoda</taxon>
        <taxon>Insecta</taxon>
        <taxon>Pterygota</taxon>
        <taxon>Neoptera</taxon>
        <taxon>Endopterygota</taxon>
        <taxon>Lepidoptera</taxon>
        <taxon>Glossata</taxon>
        <taxon>Ditrysia</taxon>
        <taxon>Tineoidea</taxon>
        <taxon>Psychidae</taxon>
        <taxon>Oiketicinae</taxon>
        <taxon>Eumeta</taxon>
    </lineage>
</organism>
<dbReference type="Proteomes" id="UP000299102">
    <property type="component" value="Unassembled WGS sequence"/>
</dbReference>
<sequence length="97" mass="10616">MSRMSARPRAGRAVVGGRRRGRRALCNSLMRISFGTSRQSAGPSPNTNCRRPSACNLQMASERNYTTGGRPIIRDRGPISIGNENDSGRRATAGRRR</sequence>
<feature type="region of interest" description="Disordered" evidence="1">
    <location>
        <begin position="62"/>
        <end position="97"/>
    </location>
</feature>
<proteinExistence type="predicted"/>
<dbReference type="EMBL" id="BGZK01000312">
    <property type="protein sequence ID" value="GBP35988.1"/>
    <property type="molecule type" value="Genomic_DNA"/>
</dbReference>
<name>A0A4C1VA75_EUMVA</name>
<evidence type="ECO:0000313" key="3">
    <source>
        <dbReference type="Proteomes" id="UP000299102"/>
    </source>
</evidence>
<dbReference type="AlphaFoldDB" id="A0A4C1VA75"/>
<evidence type="ECO:0000313" key="2">
    <source>
        <dbReference type="EMBL" id="GBP35988.1"/>
    </source>
</evidence>
<keyword evidence="3" id="KW-1185">Reference proteome</keyword>
<protein>
    <submittedName>
        <fullName evidence="2">Uncharacterized protein</fullName>
    </submittedName>
</protein>
<reference evidence="2 3" key="1">
    <citation type="journal article" date="2019" name="Commun. Biol.">
        <title>The bagworm genome reveals a unique fibroin gene that provides high tensile strength.</title>
        <authorList>
            <person name="Kono N."/>
            <person name="Nakamura H."/>
            <person name="Ohtoshi R."/>
            <person name="Tomita M."/>
            <person name="Numata K."/>
            <person name="Arakawa K."/>
        </authorList>
    </citation>
    <scope>NUCLEOTIDE SEQUENCE [LARGE SCALE GENOMIC DNA]</scope>
</reference>
<accession>A0A4C1VA75</accession>
<evidence type="ECO:0000256" key="1">
    <source>
        <dbReference type="SAM" id="MobiDB-lite"/>
    </source>
</evidence>
<gene>
    <name evidence="2" type="ORF">EVAR_91540_1</name>
</gene>
<comment type="caution">
    <text evidence="2">The sequence shown here is derived from an EMBL/GenBank/DDBJ whole genome shotgun (WGS) entry which is preliminary data.</text>
</comment>